<evidence type="ECO:0000256" key="14">
    <source>
        <dbReference type="ARBA" id="ARBA00023170"/>
    </source>
</evidence>
<evidence type="ECO:0000256" key="4">
    <source>
        <dbReference type="ARBA" id="ARBA00022553"/>
    </source>
</evidence>
<comment type="subcellular location">
    <subcellularLocation>
        <location evidence="2">Membrane</location>
        <topology evidence="2">Single-pass membrane protein</topology>
    </subcellularLocation>
</comment>
<dbReference type="InterPro" id="IPR038408">
    <property type="entry name" value="GNK2_sf"/>
</dbReference>
<accession>A0AA38CT43</accession>
<dbReference type="PROSITE" id="PS00108">
    <property type="entry name" value="PROTEIN_KINASE_ST"/>
    <property type="match status" value="1"/>
</dbReference>
<dbReference type="SMART" id="SM00220">
    <property type="entry name" value="S_TKc"/>
    <property type="match status" value="1"/>
</dbReference>
<keyword evidence="4" id="KW-0597">Phosphoprotein</keyword>
<dbReference type="Gene3D" id="3.30.430.20">
    <property type="entry name" value="Gnk2 domain, C-X8-C-X2-C motif"/>
    <property type="match status" value="2"/>
</dbReference>
<dbReference type="PANTHER" id="PTHR47973">
    <property type="entry name" value="CYSTEINE-RICH RECEPTOR-LIKE PROTEIN KINASE 3"/>
    <property type="match status" value="1"/>
</dbReference>
<evidence type="ECO:0000313" key="22">
    <source>
        <dbReference type="Proteomes" id="UP000824469"/>
    </source>
</evidence>
<dbReference type="PROSITE" id="PS51473">
    <property type="entry name" value="GNK2"/>
    <property type="match status" value="2"/>
</dbReference>
<feature type="compositionally biased region" description="Low complexity" evidence="17">
    <location>
        <begin position="215"/>
        <end position="232"/>
    </location>
</feature>
<keyword evidence="11 16" id="KW-0067">ATP-binding</keyword>
<feature type="transmembrane region" description="Helical" evidence="18">
    <location>
        <begin position="240"/>
        <end position="261"/>
    </location>
</feature>
<keyword evidence="9 16" id="KW-0547">Nucleotide-binding</keyword>
<dbReference type="SUPFAM" id="SSF56112">
    <property type="entry name" value="Protein kinase-like (PK-like)"/>
    <property type="match status" value="1"/>
</dbReference>
<evidence type="ECO:0000256" key="15">
    <source>
        <dbReference type="ARBA" id="ARBA00023180"/>
    </source>
</evidence>
<feature type="region of interest" description="Disordered" evidence="17">
    <location>
        <begin position="591"/>
        <end position="644"/>
    </location>
</feature>
<gene>
    <name evidence="21" type="ORF">KI387_013881</name>
</gene>
<evidence type="ECO:0000256" key="1">
    <source>
        <dbReference type="ARBA" id="ARBA00002571"/>
    </source>
</evidence>
<feature type="region of interest" description="Disordered" evidence="17">
    <location>
        <begin position="203"/>
        <end position="234"/>
    </location>
</feature>
<feature type="non-terminal residue" evidence="21">
    <location>
        <position position="644"/>
    </location>
</feature>
<evidence type="ECO:0000256" key="18">
    <source>
        <dbReference type="SAM" id="Phobius"/>
    </source>
</evidence>
<dbReference type="FunFam" id="1.10.510.10:FF:000343">
    <property type="entry name" value="Cysteine-rich receptor-like protein kinase 28"/>
    <property type="match status" value="1"/>
</dbReference>
<dbReference type="CDD" id="cd14066">
    <property type="entry name" value="STKc_IRAK"/>
    <property type="match status" value="1"/>
</dbReference>
<keyword evidence="5" id="KW-0808">Transferase</keyword>
<dbReference type="EMBL" id="JAHRHJ020000009">
    <property type="protein sequence ID" value="KAH9302298.1"/>
    <property type="molecule type" value="Genomic_DNA"/>
</dbReference>
<dbReference type="GO" id="GO:0004674">
    <property type="term" value="F:protein serine/threonine kinase activity"/>
    <property type="evidence" value="ECO:0007669"/>
    <property type="project" value="UniProtKB-KW"/>
</dbReference>
<evidence type="ECO:0000256" key="6">
    <source>
        <dbReference type="ARBA" id="ARBA00022692"/>
    </source>
</evidence>
<keyword evidence="13 18" id="KW-0472">Membrane</keyword>
<dbReference type="InterPro" id="IPR001245">
    <property type="entry name" value="Ser-Thr/Tyr_kinase_cat_dom"/>
</dbReference>
<dbReference type="FunFam" id="3.30.200.20:FF:000140">
    <property type="entry name" value="Leucine-rich repeat receptor-like protein kinase"/>
    <property type="match status" value="1"/>
</dbReference>
<keyword evidence="8" id="KW-0677">Repeat</keyword>
<feature type="domain" description="Gnk2-homologous" evidence="20">
    <location>
        <begin position="94"/>
        <end position="201"/>
    </location>
</feature>
<evidence type="ECO:0000256" key="8">
    <source>
        <dbReference type="ARBA" id="ARBA00022737"/>
    </source>
</evidence>
<evidence type="ECO:0000313" key="21">
    <source>
        <dbReference type="EMBL" id="KAH9302298.1"/>
    </source>
</evidence>
<keyword evidence="6 18" id="KW-0812">Transmembrane</keyword>
<keyword evidence="3" id="KW-0723">Serine/threonine-protein kinase</keyword>
<dbReference type="GO" id="GO:0016020">
    <property type="term" value="C:membrane"/>
    <property type="evidence" value="ECO:0007669"/>
    <property type="project" value="UniProtKB-SubCell"/>
</dbReference>
<dbReference type="Pfam" id="PF07714">
    <property type="entry name" value="PK_Tyr_Ser-Thr"/>
    <property type="match status" value="1"/>
</dbReference>
<evidence type="ECO:0000256" key="17">
    <source>
        <dbReference type="SAM" id="MobiDB-lite"/>
    </source>
</evidence>
<evidence type="ECO:0000259" key="19">
    <source>
        <dbReference type="PROSITE" id="PS50011"/>
    </source>
</evidence>
<keyword evidence="12 18" id="KW-1133">Transmembrane helix</keyword>
<sequence>GSTYSSNLEQVITDLFRNTPKSSGFKTSTRGQSPNQVYGLLQCIGNISAEKCSACSRKANDSIHIVCESDKGGRVWMDYCFLRYDNTNFISTLDNNTLFYNTQEEVTDNVNSYSLTTSSLLSNLSDKAYNPANRLFAEGTAFYSTSKQVYGLVQCSRDLSIEDCRTCLSTAMEALKNCCSTIKGAQAMLGSCTARYDIEPFYDPADPAPPPPTISTPDSPESPSPTTTTSQTKSKKKSKILPIILGFVGGIIMLVICLVGMRKRVKAAIFGMPVTVVTHHEERHGVSPESGLLMQEQHSTFSLEELAEATEYFHDKKKLGEGGFGAVYKGTTKDRKEIAVKKLSARSTQGKKEFMNEVQLVASVQHRNLVKLLGCCAEGDERLLVYEYLPNRSLDTFLFDPEKRRELDWQTRYNIIIGIARGLLYLHQDSHMKIIHRDIKANNILLDDKLNAKIADFGLARLFLDDETHIQTRVAGTYGYMAPEYAMRGQLSVKADVYSFGVLLLEIIAGRKNTDYNFPHEMQNLLEWVWRLYKGDDVLSMVDSSIRARCVQEQVLRCIHVGLLCVQVDAVVRPTMSNVIMMISSSSVTLPNPTKPAIMNKSHGRTSKSKSKSKSRSEHDKGSSSQTISTSGVPSVNETSSFTQ</sequence>
<keyword evidence="14" id="KW-0675">Receptor</keyword>
<evidence type="ECO:0000256" key="11">
    <source>
        <dbReference type="ARBA" id="ARBA00022840"/>
    </source>
</evidence>
<keyword evidence="15" id="KW-0325">Glycoprotein</keyword>
<dbReference type="InterPro" id="IPR052059">
    <property type="entry name" value="CR_Ser/Thr_kinase"/>
</dbReference>
<feature type="compositionally biased region" description="Polar residues" evidence="17">
    <location>
        <begin position="623"/>
        <end position="644"/>
    </location>
</feature>
<feature type="domain" description="Protein kinase" evidence="19">
    <location>
        <begin position="313"/>
        <end position="590"/>
    </location>
</feature>
<protein>
    <recommendedName>
        <fullName evidence="23">Cysteine-rich receptor-like protein kinase 10</fullName>
    </recommendedName>
</protein>
<dbReference type="OMA" id="IHIVCES"/>
<dbReference type="Gene3D" id="3.30.200.20">
    <property type="entry name" value="Phosphorylase Kinase, domain 1"/>
    <property type="match status" value="1"/>
</dbReference>
<comment type="function">
    <text evidence="1">Exerts antifungal activity through its carbohydrate-binding specificity.</text>
</comment>
<dbReference type="InterPro" id="IPR008271">
    <property type="entry name" value="Ser/Thr_kinase_AS"/>
</dbReference>
<feature type="compositionally biased region" description="Basic residues" evidence="17">
    <location>
        <begin position="602"/>
        <end position="614"/>
    </location>
</feature>
<evidence type="ECO:0000256" key="12">
    <source>
        <dbReference type="ARBA" id="ARBA00022989"/>
    </source>
</evidence>
<dbReference type="AlphaFoldDB" id="A0AA38CT43"/>
<dbReference type="PROSITE" id="PS50011">
    <property type="entry name" value="PROTEIN_KINASE_DOM"/>
    <property type="match status" value="1"/>
</dbReference>
<evidence type="ECO:0000256" key="3">
    <source>
        <dbReference type="ARBA" id="ARBA00022527"/>
    </source>
</evidence>
<proteinExistence type="predicted"/>
<evidence type="ECO:0000256" key="7">
    <source>
        <dbReference type="ARBA" id="ARBA00022729"/>
    </source>
</evidence>
<feature type="domain" description="Gnk2-homologous" evidence="20">
    <location>
        <begin position="1"/>
        <end position="89"/>
    </location>
</feature>
<keyword evidence="22" id="KW-1185">Reference proteome</keyword>
<dbReference type="InterPro" id="IPR011009">
    <property type="entry name" value="Kinase-like_dom_sf"/>
</dbReference>
<evidence type="ECO:0000259" key="20">
    <source>
        <dbReference type="PROSITE" id="PS51473"/>
    </source>
</evidence>
<dbReference type="Gene3D" id="1.10.510.10">
    <property type="entry name" value="Transferase(Phosphotransferase) domain 1"/>
    <property type="match status" value="1"/>
</dbReference>
<comment type="caution">
    <text evidence="21">The sequence shown here is derived from an EMBL/GenBank/DDBJ whole genome shotgun (WGS) entry which is preliminary data.</text>
</comment>
<dbReference type="InterPro" id="IPR000719">
    <property type="entry name" value="Prot_kinase_dom"/>
</dbReference>
<dbReference type="CDD" id="cd23509">
    <property type="entry name" value="Gnk2-like"/>
    <property type="match status" value="2"/>
</dbReference>
<evidence type="ECO:0000256" key="13">
    <source>
        <dbReference type="ARBA" id="ARBA00023136"/>
    </source>
</evidence>
<organism evidence="21 22">
    <name type="scientific">Taxus chinensis</name>
    <name type="common">Chinese yew</name>
    <name type="synonym">Taxus wallichiana var. chinensis</name>
    <dbReference type="NCBI Taxonomy" id="29808"/>
    <lineage>
        <taxon>Eukaryota</taxon>
        <taxon>Viridiplantae</taxon>
        <taxon>Streptophyta</taxon>
        <taxon>Embryophyta</taxon>
        <taxon>Tracheophyta</taxon>
        <taxon>Spermatophyta</taxon>
        <taxon>Pinopsida</taxon>
        <taxon>Pinidae</taxon>
        <taxon>Conifers II</taxon>
        <taxon>Cupressales</taxon>
        <taxon>Taxaceae</taxon>
        <taxon>Taxus</taxon>
    </lineage>
</organism>
<feature type="binding site" evidence="16">
    <location>
        <position position="342"/>
    </location>
    <ligand>
        <name>ATP</name>
        <dbReference type="ChEBI" id="CHEBI:30616"/>
    </ligand>
</feature>
<evidence type="ECO:0000256" key="10">
    <source>
        <dbReference type="ARBA" id="ARBA00022777"/>
    </source>
</evidence>
<dbReference type="Pfam" id="PF01657">
    <property type="entry name" value="Stress-antifung"/>
    <property type="match status" value="2"/>
</dbReference>
<feature type="non-terminal residue" evidence="21">
    <location>
        <position position="1"/>
    </location>
</feature>
<keyword evidence="7" id="KW-0732">Signal</keyword>
<evidence type="ECO:0008006" key="23">
    <source>
        <dbReference type="Google" id="ProtNLM"/>
    </source>
</evidence>
<evidence type="ECO:0000256" key="2">
    <source>
        <dbReference type="ARBA" id="ARBA00004167"/>
    </source>
</evidence>
<evidence type="ECO:0000256" key="9">
    <source>
        <dbReference type="ARBA" id="ARBA00022741"/>
    </source>
</evidence>
<evidence type="ECO:0000256" key="5">
    <source>
        <dbReference type="ARBA" id="ARBA00022679"/>
    </source>
</evidence>
<dbReference type="InterPro" id="IPR017441">
    <property type="entry name" value="Protein_kinase_ATP_BS"/>
</dbReference>
<dbReference type="GO" id="GO:0005524">
    <property type="term" value="F:ATP binding"/>
    <property type="evidence" value="ECO:0007669"/>
    <property type="project" value="UniProtKB-UniRule"/>
</dbReference>
<reference evidence="21 22" key="1">
    <citation type="journal article" date="2021" name="Nat. Plants">
        <title>The Taxus genome provides insights into paclitaxel biosynthesis.</title>
        <authorList>
            <person name="Xiong X."/>
            <person name="Gou J."/>
            <person name="Liao Q."/>
            <person name="Li Y."/>
            <person name="Zhou Q."/>
            <person name="Bi G."/>
            <person name="Li C."/>
            <person name="Du R."/>
            <person name="Wang X."/>
            <person name="Sun T."/>
            <person name="Guo L."/>
            <person name="Liang H."/>
            <person name="Lu P."/>
            <person name="Wu Y."/>
            <person name="Zhang Z."/>
            <person name="Ro D.K."/>
            <person name="Shang Y."/>
            <person name="Huang S."/>
            <person name="Yan J."/>
        </authorList>
    </citation>
    <scope>NUCLEOTIDE SEQUENCE [LARGE SCALE GENOMIC DNA]</scope>
    <source>
        <strain evidence="21">Ta-2019</strain>
    </source>
</reference>
<keyword evidence="10" id="KW-0418">Kinase</keyword>
<dbReference type="PROSITE" id="PS00107">
    <property type="entry name" value="PROTEIN_KINASE_ATP"/>
    <property type="match status" value="1"/>
</dbReference>
<evidence type="ECO:0000256" key="16">
    <source>
        <dbReference type="PROSITE-ProRule" id="PRU10141"/>
    </source>
</evidence>
<name>A0AA38CT43_TAXCH</name>
<dbReference type="InterPro" id="IPR002902">
    <property type="entry name" value="GNK2"/>
</dbReference>
<dbReference type="Proteomes" id="UP000824469">
    <property type="component" value="Unassembled WGS sequence"/>
</dbReference>